<evidence type="ECO:0000313" key="2">
    <source>
        <dbReference type="Proteomes" id="UP000233556"/>
    </source>
</evidence>
<protein>
    <submittedName>
        <fullName evidence="1">Uncharacterized protein</fullName>
    </submittedName>
</protein>
<evidence type="ECO:0000313" key="1">
    <source>
        <dbReference type="EMBL" id="PKU47645.1"/>
    </source>
</evidence>
<sequence>MQENEAANGFCKVLNHRSKEETRGPVCPLLAEDITEDRSPKRGHRRCMSAPNAEAMCSSQLQAAEGNRVGPLATKMHQPTPPFCSGEFSPAVNPALCLRMWDCPSPGLHQPTEPNMITWAVVLNVDKAKLGQASVRQLVQFDFK</sequence>
<dbReference type="EMBL" id="KZ505673">
    <property type="protein sequence ID" value="PKU47645.1"/>
    <property type="molecule type" value="Genomic_DNA"/>
</dbReference>
<proteinExistence type="predicted"/>
<accession>A0A2I0UNL7</accession>
<dbReference type="Proteomes" id="UP000233556">
    <property type="component" value="Unassembled WGS sequence"/>
</dbReference>
<organism evidence="1 2">
    <name type="scientific">Limosa lapponica baueri</name>
    <dbReference type="NCBI Taxonomy" id="1758121"/>
    <lineage>
        <taxon>Eukaryota</taxon>
        <taxon>Metazoa</taxon>
        <taxon>Chordata</taxon>
        <taxon>Craniata</taxon>
        <taxon>Vertebrata</taxon>
        <taxon>Euteleostomi</taxon>
        <taxon>Archelosauria</taxon>
        <taxon>Archosauria</taxon>
        <taxon>Dinosauria</taxon>
        <taxon>Saurischia</taxon>
        <taxon>Theropoda</taxon>
        <taxon>Coelurosauria</taxon>
        <taxon>Aves</taxon>
        <taxon>Neognathae</taxon>
        <taxon>Neoaves</taxon>
        <taxon>Charadriiformes</taxon>
        <taxon>Scolopacidae</taxon>
        <taxon>Limosa</taxon>
    </lineage>
</organism>
<name>A0A2I0UNL7_LIMLA</name>
<gene>
    <name evidence="1" type="ORF">llap_2037</name>
</gene>
<dbReference type="AlphaFoldDB" id="A0A2I0UNL7"/>
<reference evidence="2" key="1">
    <citation type="submission" date="2017-11" db="EMBL/GenBank/DDBJ databases">
        <authorList>
            <person name="Lima N.C."/>
            <person name="Parody-Merino A.M."/>
            <person name="Battley P.F."/>
            <person name="Fidler A.E."/>
            <person name="Prosdocimi F."/>
        </authorList>
    </citation>
    <scope>NUCLEOTIDE SEQUENCE [LARGE SCALE GENOMIC DNA]</scope>
</reference>
<keyword evidence="2" id="KW-1185">Reference proteome</keyword>
<reference evidence="2" key="2">
    <citation type="submission" date="2017-12" db="EMBL/GenBank/DDBJ databases">
        <title>Genome sequence of the Bar-tailed Godwit (Limosa lapponica baueri).</title>
        <authorList>
            <person name="Lima N.C.B."/>
            <person name="Parody-Merino A.M."/>
            <person name="Battley P.F."/>
            <person name="Fidler A.E."/>
            <person name="Prosdocimi F."/>
        </authorList>
    </citation>
    <scope>NUCLEOTIDE SEQUENCE [LARGE SCALE GENOMIC DNA]</scope>
</reference>